<dbReference type="Proteomes" id="UP001255246">
    <property type="component" value="Unassembled WGS sequence"/>
</dbReference>
<comment type="caution">
    <text evidence="3">The sequence shown here is derived from an EMBL/GenBank/DDBJ whole genome shotgun (WGS) entry which is preliminary data.</text>
</comment>
<dbReference type="Gene3D" id="3.40.50.620">
    <property type="entry name" value="HUPs"/>
    <property type="match status" value="2"/>
</dbReference>
<dbReference type="CDD" id="cd00293">
    <property type="entry name" value="USP-like"/>
    <property type="match status" value="1"/>
</dbReference>
<proteinExistence type="inferred from homology"/>
<organism evidence="3 4">
    <name type="scientific">Croceitalea rosinachiae</name>
    <dbReference type="NCBI Taxonomy" id="3075596"/>
    <lineage>
        <taxon>Bacteria</taxon>
        <taxon>Pseudomonadati</taxon>
        <taxon>Bacteroidota</taxon>
        <taxon>Flavobacteriia</taxon>
        <taxon>Flavobacteriales</taxon>
        <taxon>Flavobacteriaceae</taxon>
        <taxon>Croceitalea</taxon>
    </lineage>
</organism>
<dbReference type="InterPro" id="IPR006016">
    <property type="entry name" value="UspA"/>
</dbReference>
<evidence type="ECO:0000313" key="4">
    <source>
        <dbReference type="Proteomes" id="UP001255246"/>
    </source>
</evidence>
<protein>
    <submittedName>
        <fullName evidence="3">Universal stress protein</fullName>
    </submittedName>
</protein>
<gene>
    <name evidence="3" type="ORF">RM706_01840</name>
</gene>
<accession>A0ABU3A6G1</accession>
<dbReference type="PANTHER" id="PTHR46268">
    <property type="entry name" value="STRESS RESPONSE PROTEIN NHAX"/>
    <property type="match status" value="1"/>
</dbReference>
<dbReference type="InterPro" id="IPR014729">
    <property type="entry name" value="Rossmann-like_a/b/a_fold"/>
</dbReference>
<evidence type="ECO:0000313" key="3">
    <source>
        <dbReference type="EMBL" id="MDT0605749.1"/>
    </source>
</evidence>
<dbReference type="EMBL" id="JAVRHR010000001">
    <property type="protein sequence ID" value="MDT0605749.1"/>
    <property type="molecule type" value="Genomic_DNA"/>
</dbReference>
<reference evidence="3 4" key="1">
    <citation type="submission" date="2023-09" db="EMBL/GenBank/DDBJ databases">
        <authorList>
            <person name="Rey-Velasco X."/>
        </authorList>
    </citation>
    <scope>NUCLEOTIDE SEQUENCE [LARGE SCALE GENOMIC DNA]</scope>
    <source>
        <strain evidence="3 4">F388</strain>
    </source>
</reference>
<comment type="similarity">
    <text evidence="1">Belongs to the universal stress protein A family.</text>
</comment>
<sequence>MSNIKKILIPFDFTEPALAALSYTLDFIGFENPIQVQAVYASTSEVSDFDKKKAEEDFDNIVKSLNKRTTLKPQILVAVGDLVDVILTTRKEQKSDLVIMGTLGDISIDAHVTNTSKLVLEVDCPVITIPFGSEIMVPKEIALVLGKEEIEDPKVLSLLLQIARSFNAKVHVLTIYKESIYGENVIVESNEDTLEYYLEHFYSEHNFEKNQDIEQGILDYIEEKNIDLLAILPRNHAQKTKASEGRLTKLLTLHSTVPVLTID</sequence>
<evidence type="ECO:0000256" key="1">
    <source>
        <dbReference type="ARBA" id="ARBA00008791"/>
    </source>
</evidence>
<keyword evidence="4" id="KW-1185">Reference proteome</keyword>
<name>A0ABU3A6G1_9FLAO</name>
<evidence type="ECO:0000259" key="2">
    <source>
        <dbReference type="Pfam" id="PF00582"/>
    </source>
</evidence>
<dbReference type="RefSeq" id="WP_311349316.1">
    <property type="nucleotide sequence ID" value="NZ_JAVRHR010000001.1"/>
</dbReference>
<dbReference type="PANTHER" id="PTHR46268:SF6">
    <property type="entry name" value="UNIVERSAL STRESS PROTEIN UP12"/>
    <property type="match status" value="1"/>
</dbReference>
<dbReference type="Pfam" id="PF00582">
    <property type="entry name" value="Usp"/>
    <property type="match status" value="1"/>
</dbReference>
<feature type="domain" description="UspA" evidence="2">
    <location>
        <begin position="4"/>
        <end position="129"/>
    </location>
</feature>
<dbReference type="SUPFAM" id="SSF52402">
    <property type="entry name" value="Adenine nucleotide alpha hydrolases-like"/>
    <property type="match status" value="2"/>
</dbReference>